<organism evidence="2 3">
    <name type="scientific">Halteria grandinella</name>
    <dbReference type="NCBI Taxonomy" id="5974"/>
    <lineage>
        <taxon>Eukaryota</taxon>
        <taxon>Sar</taxon>
        <taxon>Alveolata</taxon>
        <taxon>Ciliophora</taxon>
        <taxon>Intramacronucleata</taxon>
        <taxon>Spirotrichea</taxon>
        <taxon>Stichotrichia</taxon>
        <taxon>Sporadotrichida</taxon>
        <taxon>Halteriidae</taxon>
        <taxon>Halteria</taxon>
    </lineage>
</organism>
<dbReference type="AlphaFoldDB" id="A0A8J8NT19"/>
<feature type="compositionally biased region" description="Polar residues" evidence="1">
    <location>
        <begin position="1"/>
        <end position="16"/>
    </location>
</feature>
<proteinExistence type="predicted"/>
<feature type="compositionally biased region" description="Polar residues" evidence="1">
    <location>
        <begin position="160"/>
        <end position="175"/>
    </location>
</feature>
<evidence type="ECO:0000256" key="1">
    <source>
        <dbReference type="SAM" id="MobiDB-lite"/>
    </source>
</evidence>
<dbReference type="Proteomes" id="UP000785679">
    <property type="component" value="Unassembled WGS sequence"/>
</dbReference>
<accession>A0A8J8NT19</accession>
<feature type="compositionally biased region" description="Polar residues" evidence="1">
    <location>
        <begin position="139"/>
        <end position="153"/>
    </location>
</feature>
<comment type="caution">
    <text evidence="2">The sequence shown here is derived from an EMBL/GenBank/DDBJ whole genome shotgun (WGS) entry which is preliminary data.</text>
</comment>
<feature type="region of interest" description="Disordered" evidence="1">
    <location>
        <begin position="1"/>
        <end position="39"/>
    </location>
</feature>
<evidence type="ECO:0000313" key="3">
    <source>
        <dbReference type="Proteomes" id="UP000785679"/>
    </source>
</evidence>
<gene>
    <name evidence="2" type="ORF">FGO68_gene4583</name>
</gene>
<sequence>MGTTASGLRKTQQNLPSLKPGTSGVTPTNRRDKRSLSPQDQHLQLSNYFKSVDRDYFFKQDMKLRDHVKQPGHYKPSFKLVEKDIKNAVFYDAQEHKEKIIESTGIREKARDITCCNRVLRVIEKQAVLDKTAAHSFSMLNGGQSNDVDQSTKLGGGNGSPSNKASIQFPGQNDSFGEAASIKKESVVGDGKNKAKSMTTAHSPKNRRSSNFDEAKHDQSRVLFFKKGDAFSYQNIAISPHYHMVVEEDHALHPRISILSNTVHSPPPPPGSNLPVVPTSIKHGPIGIFRTSLDRTVRQSKDDGTSFDQTYHSKPEAIGGTSQFSEITNETSFSWVNSKYGRLKEPVKMSSMLSRSDQKTYLSLEPNIPKNPFQRALDQYGYIKHNSELDYNVQDLKAKISPKRADRCIIGFEKILPRQYRASIYSQNDGIEESATVDKDLSIQGIERLSTRVHNPKPLNFQYEKPLIMDDLDDTQNLYMKIVKGKESVDYLKKLMEKKGTIKTPKNPLVGTRFK</sequence>
<name>A0A8J8NT19_HALGN</name>
<evidence type="ECO:0000313" key="2">
    <source>
        <dbReference type="EMBL" id="TNV81196.1"/>
    </source>
</evidence>
<reference evidence="2" key="1">
    <citation type="submission" date="2019-06" db="EMBL/GenBank/DDBJ databases">
        <authorList>
            <person name="Zheng W."/>
        </authorList>
    </citation>
    <scope>NUCLEOTIDE SEQUENCE</scope>
    <source>
        <strain evidence="2">QDHG01</strain>
    </source>
</reference>
<dbReference type="EMBL" id="RRYP01006442">
    <property type="protein sequence ID" value="TNV81196.1"/>
    <property type="molecule type" value="Genomic_DNA"/>
</dbReference>
<dbReference type="OrthoDB" id="10651553at2759"/>
<protein>
    <submittedName>
        <fullName evidence="2">Uncharacterized protein</fullName>
    </submittedName>
</protein>
<feature type="compositionally biased region" description="Basic and acidic residues" evidence="1">
    <location>
        <begin position="181"/>
        <end position="193"/>
    </location>
</feature>
<feature type="region of interest" description="Disordered" evidence="1">
    <location>
        <begin position="139"/>
        <end position="215"/>
    </location>
</feature>
<keyword evidence="3" id="KW-1185">Reference proteome</keyword>